<evidence type="ECO:0000256" key="1">
    <source>
        <dbReference type="SAM" id="MobiDB-lite"/>
    </source>
</evidence>
<dbReference type="InterPro" id="IPR000046">
    <property type="entry name" value="NK1_rcpt"/>
</dbReference>
<sequence>MKSTRYLQTQSSMYKISRIETTVSSVLSANDEEAEENGKSNKRLSLDLTSNGSSRSVCFSKYEEVKV</sequence>
<dbReference type="EMBL" id="CAUEEQ010006312">
    <property type="protein sequence ID" value="CAJ0929944.1"/>
    <property type="molecule type" value="Genomic_DNA"/>
</dbReference>
<gene>
    <name evidence="2" type="ORF">RIMI_LOCUS4031700</name>
</gene>
<dbReference type="Proteomes" id="UP001176940">
    <property type="component" value="Unassembled WGS sequence"/>
</dbReference>
<comment type="caution">
    <text evidence="2">The sequence shown here is derived from an EMBL/GenBank/DDBJ whole genome shotgun (WGS) entry which is preliminary data.</text>
</comment>
<accession>A0ABN9L3E8</accession>
<protein>
    <submittedName>
        <fullName evidence="2">Uncharacterized protein</fullName>
    </submittedName>
</protein>
<dbReference type="PRINTS" id="PR01024">
    <property type="entry name" value="NEUROKININ1R"/>
</dbReference>
<proteinExistence type="predicted"/>
<evidence type="ECO:0000313" key="2">
    <source>
        <dbReference type="EMBL" id="CAJ0929944.1"/>
    </source>
</evidence>
<organism evidence="2 3">
    <name type="scientific">Ranitomeya imitator</name>
    <name type="common">mimic poison frog</name>
    <dbReference type="NCBI Taxonomy" id="111125"/>
    <lineage>
        <taxon>Eukaryota</taxon>
        <taxon>Metazoa</taxon>
        <taxon>Chordata</taxon>
        <taxon>Craniata</taxon>
        <taxon>Vertebrata</taxon>
        <taxon>Euteleostomi</taxon>
        <taxon>Amphibia</taxon>
        <taxon>Batrachia</taxon>
        <taxon>Anura</taxon>
        <taxon>Neobatrachia</taxon>
        <taxon>Hyloidea</taxon>
        <taxon>Dendrobatidae</taxon>
        <taxon>Dendrobatinae</taxon>
        <taxon>Ranitomeya</taxon>
    </lineage>
</organism>
<feature type="region of interest" description="Disordered" evidence="1">
    <location>
        <begin position="29"/>
        <end position="54"/>
    </location>
</feature>
<evidence type="ECO:0000313" key="3">
    <source>
        <dbReference type="Proteomes" id="UP001176940"/>
    </source>
</evidence>
<name>A0ABN9L3E8_9NEOB</name>
<keyword evidence="3" id="KW-1185">Reference proteome</keyword>
<reference evidence="2" key="1">
    <citation type="submission" date="2023-07" db="EMBL/GenBank/DDBJ databases">
        <authorList>
            <person name="Stuckert A."/>
        </authorList>
    </citation>
    <scope>NUCLEOTIDE SEQUENCE</scope>
</reference>